<feature type="domain" description="AB hydrolase-1" evidence="1">
    <location>
        <begin position="22"/>
        <end position="130"/>
    </location>
</feature>
<dbReference type="PANTHER" id="PTHR43433">
    <property type="entry name" value="HYDROLASE, ALPHA/BETA FOLD FAMILY PROTEIN"/>
    <property type="match status" value="1"/>
</dbReference>
<dbReference type="InterPro" id="IPR050471">
    <property type="entry name" value="AB_hydrolase"/>
</dbReference>
<gene>
    <name evidence="2" type="ORF">GCM10022231_16540</name>
</gene>
<dbReference type="SUPFAM" id="SSF53474">
    <property type="entry name" value="alpha/beta-Hydrolases"/>
    <property type="match status" value="1"/>
</dbReference>
<comment type="caution">
    <text evidence="2">The sequence shown here is derived from an EMBL/GenBank/DDBJ whole genome shotgun (WGS) entry which is preliminary data.</text>
</comment>
<dbReference type="GO" id="GO:0016787">
    <property type="term" value="F:hydrolase activity"/>
    <property type="evidence" value="ECO:0007669"/>
    <property type="project" value="UniProtKB-KW"/>
</dbReference>
<proteinExistence type="predicted"/>
<accession>A0ABP7P133</accession>
<dbReference type="Proteomes" id="UP001418444">
    <property type="component" value="Unassembled WGS sequence"/>
</dbReference>
<reference evidence="3" key="1">
    <citation type="journal article" date="2019" name="Int. J. Syst. Evol. Microbiol.">
        <title>The Global Catalogue of Microorganisms (GCM) 10K type strain sequencing project: providing services to taxonomists for standard genome sequencing and annotation.</title>
        <authorList>
            <consortium name="The Broad Institute Genomics Platform"/>
            <consortium name="The Broad Institute Genome Sequencing Center for Infectious Disease"/>
            <person name="Wu L."/>
            <person name="Ma J."/>
        </authorList>
    </citation>
    <scope>NUCLEOTIDE SEQUENCE [LARGE SCALE GENOMIC DNA]</scope>
    <source>
        <strain evidence="3">JCM 16923</strain>
    </source>
</reference>
<evidence type="ECO:0000313" key="2">
    <source>
        <dbReference type="EMBL" id="GAA3957937.1"/>
    </source>
</evidence>
<dbReference type="Pfam" id="PF00561">
    <property type="entry name" value="Abhydrolase_1"/>
    <property type="match status" value="1"/>
</dbReference>
<sequence>MTMFPVPDAELAWELSDEGGHPVVQLHGLTSSRDRDRVLDLDLGVGLSGTRLLRYDARGHGRSTGRPEPSDYCWPYLADDLLLLLADRFPGESVYGVGTSMGCGTLLHAAVRRPELFSGLTVLLPPTAWDSRRGQSQTYLANADLIEEQGLGAFLAAGADAPQPPATVGRPETMPEVADDLLPSVFRGASRSDLPDPAELARVDVPVRILAWVDDPSHPMSTAEALAELLPQAALTVAHTPDDVRRWPAMLHDDVVRFG</sequence>
<evidence type="ECO:0000313" key="3">
    <source>
        <dbReference type="Proteomes" id="UP001418444"/>
    </source>
</evidence>
<keyword evidence="2" id="KW-0378">Hydrolase</keyword>
<dbReference type="InterPro" id="IPR029058">
    <property type="entry name" value="AB_hydrolase_fold"/>
</dbReference>
<name>A0ABP7P133_9ACTN</name>
<organism evidence="2 3">
    <name type="scientific">Gordonia caeni</name>
    <dbReference type="NCBI Taxonomy" id="1007097"/>
    <lineage>
        <taxon>Bacteria</taxon>
        <taxon>Bacillati</taxon>
        <taxon>Actinomycetota</taxon>
        <taxon>Actinomycetes</taxon>
        <taxon>Mycobacteriales</taxon>
        <taxon>Gordoniaceae</taxon>
        <taxon>Gordonia</taxon>
    </lineage>
</organism>
<dbReference type="Gene3D" id="3.40.50.1820">
    <property type="entry name" value="alpha/beta hydrolase"/>
    <property type="match status" value="1"/>
</dbReference>
<dbReference type="EMBL" id="BAAAZW010000004">
    <property type="protein sequence ID" value="GAA3957937.1"/>
    <property type="molecule type" value="Genomic_DNA"/>
</dbReference>
<keyword evidence="3" id="KW-1185">Reference proteome</keyword>
<evidence type="ECO:0000259" key="1">
    <source>
        <dbReference type="Pfam" id="PF00561"/>
    </source>
</evidence>
<dbReference type="InterPro" id="IPR000073">
    <property type="entry name" value="AB_hydrolase_1"/>
</dbReference>
<protein>
    <submittedName>
        <fullName evidence="2">Alpha/beta hydrolase</fullName>
    </submittedName>
</protein>
<dbReference type="PANTHER" id="PTHR43433:SF10">
    <property type="entry name" value="AB HYDROLASE-1 DOMAIN-CONTAINING PROTEIN"/>
    <property type="match status" value="1"/>
</dbReference>
<dbReference type="RefSeq" id="WP_344782527.1">
    <property type="nucleotide sequence ID" value="NZ_BAAAZW010000004.1"/>
</dbReference>